<dbReference type="SUPFAM" id="SSF52540">
    <property type="entry name" value="P-loop containing nucleoside triphosphate hydrolases"/>
    <property type="match status" value="1"/>
</dbReference>
<dbReference type="PANTHER" id="PTHR16305">
    <property type="entry name" value="TESTICULAR SOLUBLE ADENYLYL CYCLASE"/>
    <property type="match status" value="1"/>
</dbReference>
<sequence>MSTGFERWPLIGRTKERATISRAIADAHRRPVVIRGAGGIGKTRLAREVGKAFNGTVFWVRGTLSGRHIPLGAFAAWVDPTVTDPLRRVNTLIETMTSDRSTLVVVDDLPRLDDMSLFVVMTLMHAGHVAVIATVRSDDPLTPTSAEVVDHENAMLIELPGLTETETADYVFAGLGAPASDELLASLFHRTRGNPLFLRALLEHSRDTGDLTLSDGVWISAGRPSLPDSLSAMLANRCESAGADVIDVIDVLAVAEPLPVPVVAELTGYGAIERAERHGFVATGGTAVHPELRLTHPILGEIRRASASVRHSRLRGQIARALAAAPGTSSMSGIKQAVLALDAEDFDGRDQILVAGAHAALGSTDLALALQLCAAVRSPDRSVQSQLISGYALSLLGQGDAAEATLAAVTGQAATPEEIELIALVRANNHVWTRDRPDEARSVADNENLRPRTAATISGILDALSGRPCAVLNALDGPAFSGVPPLGEVLRCWAMVIATGETGRVHDLTAWAAAGYAATDTPTTAHHRSALTHLHAYFCCLLGDPGTAGRAVADLADIIGFAPGLPRVWLTGADGMLGVACGNISLATRLLDTALRGFDELGAPPFMWIPFCLERAEAAAMAGDRATLDTLITHLADHAHGAFGFLRPRIDLLKAWSLAWQGAVTAAIAVALRIADDARTAERVGHEILALQFAVRFGATTCVARAELLAESFPDLPRAVATAAHARAVGDAQKLDQVAELYTGFDLHTCAADAHAAAAIAHGDQGRNGARLTALENLARTADPRGIATPMMTAARLSDGLSARQREIVILARAGASNKGIADKLQLSVRTVEGHLYRAARVLGEPVRTGRRH</sequence>
<proteinExistence type="predicted"/>
<name>A0ABX6IKW0_9ACTN</name>
<accession>A0ABX6IKW0</accession>
<evidence type="ECO:0000256" key="2">
    <source>
        <dbReference type="ARBA" id="ARBA00022840"/>
    </source>
</evidence>
<keyword evidence="5" id="KW-1185">Reference proteome</keyword>
<dbReference type="Gene3D" id="3.40.50.300">
    <property type="entry name" value="P-loop containing nucleotide triphosphate hydrolases"/>
    <property type="match status" value="1"/>
</dbReference>
<organism evidence="4 5">
    <name type="scientific">Gordonia pseudamarae</name>
    <dbReference type="NCBI Taxonomy" id="2831662"/>
    <lineage>
        <taxon>Bacteria</taxon>
        <taxon>Bacillati</taxon>
        <taxon>Actinomycetota</taxon>
        <taxon>Actinomycetes</taxon>
        <taxon>Mycobacteriales</taxon>
        <taxon>Gordoniaceae</taxon>
        <taxon>Gordonia</taxon>
    </lineage>
</organism>
<dbReference type="SUPFAM" id="SSF46894">
    <property type="entry name" value="C-terminal effector domain of the bipartite response regulators"/>
    <property type="match status" value="1"/>
</dbReference>
<dbReference type="Proteomes" id="UP001059836">
    <property type="component" value="Chromosome"/>
</dbReference>
<evidence type="ECO:0000259" key="3">
    <source>
        <dbReference type="PROSITE" id="PS50043"/>
    </source>
</evidence>
<dbReference type="EMBL" id="CP045809">
    <property type="protein sequence ID" value="QHN36537.1"/>
    <property type="molecule type" value="Genomic_DNA"/>
</dbReference>
<reference evidence="4" key="1">
    <citation type="journal article" date="2021" name="Nat. Microbiol.">
        <title>Cocultivation of an ultrasmall environmental parasitic bacterium with lytic ability against bacteria associated with wastewater foams.</title>
        <authorList>
            <person name="Batinovic S."/>
            <person name="Rose J.J.A."/>
            <person name="Ratcliffe J."/>
            <person name="Seviour R.J."/>
            <person name="Petrovski S."/>
        </authorList>
    </citation>
    <scope>NUCLEOTIDE SEQUENCE</scope>
    <source>
        <strain evidence="4">CON9</strain>
    </source>
</reference>
<keyword evidence="1" id="KW-0547">Nucleotide-binding</keyword>
<dbReference type="InterPro" id="IPR036388">
    <property type="entry name" value="WH-like_DNA-bd_sf"/>
</dbReference>
<dbReference type="PANTHER" id="PTHR16305:SF28">
    <property type="entry name" value="GUANYLATE CYCLASE DOMAIN-CONTAINING PROTEIN"/>
    <property type="match status" value="1"/>
</dbReference>
<dbReference type="SMART" id="SM00421">
    <property type="entry name" value="HTH_LUXR"/>
    <property type="match status" value="1"/>
</dbReference>
<evidence type="ECO:0000313" key="4">
    <source>
        <dbReference type="EMBL" id="QHN36537.1"/>
    </source>
</evidence>
<feature type="domain" description="HTH luxR-type" evidence="3">
    <location>
        <begin position="794"/>
        <end position="853"/>
    </location>
</feature>
<dbReference type="InterPro" id="IPR016032">
    <property type="entry name" value="Sig_transdc_resp-reg_C-effctor"/>
</dbReference>
<dbReference type="PROSITE" id="PS50043">
    <property type="entry name" value="HTH_LUXR_2"/>
    <property type="match status" value="1"/>
</dbReference>
<dbReference type="InterPro" id="IPR027417">
    <property type="entry name" value="P-loop_NTPase"/>
</dbReference>
<dbReference type="Gene3D" id="1.10.10.10">
    <property type="entry name" value="Winged helix-like DNA-binding domain superfamily/Winged helix DNA-binding domain"/>
    <property type="match status" value="1"/>
</dbReference>
<protein>
    <recommendedName>
        <fullName evidence="3">HTH luxR-type domain-containing protein</fullName>
    </recommendedName>
</protein>
<dbReference type="RefSeq" id="WP_213244796.1">
    <property type="nucleotide sequence ID" value="NZ_CP045806.1"/>
</dbReference>
<dbReference type="Pfam" id="PF00196">
    <property type="entry name" value="GerE"/>
    <property type="match status" value="1"/>
</dbReference>
<keyword evidence="2" id="KW-0067">ATP-binding</keyword>
<dbReference type="PRINTS" id="PR00038">
    <property type="entry name" value="HTHLUXR"/>
</dbReference>
<gene>
    <name evidence="4" type="ORF">GII31_18190</name>
</gene>
<evidence type="ECO:0000256" key="1">
    <source>
        <dbReference type="ARBA" id="ARBA00022741"/>
    </source>
</evidence>
<dbReference type="InterPro" id="IPR000792">
    <property type="entry name" value="Tscrpt_reg_LuxR_C"/>
</dbReference>
<evidence type="ECO:0000313" key="5">
    <source>
        <dbReference type="Proteomes" id="UP001059836"/>
    </source>
</evidence>